<dbReference type="AlphaFoldDB" id="A0A0T9RSI0"/>
<accession>A0A0T9RSI0</accession>
<evidence type="ECO:0000313" key="2">
    <source>
        <dbReference type="Proteomes" id="UP000038204"/>
    </source>
</evidence>
<evidence type="ECO:0000313" key="1">
    <source>
        <dbReference type="EMBL" id="CNI81471.1"/>
    </source>
</evidence>
<sequence>MQLKQQIVFLVKTGIADVADKNGIWNTAQ</sequence>
<protein>
    <submittedName>
        <fullName evidence="1">Uncharacterized protein</fullName>
    </submittedName>
</protein>
<dbReference type="EMBL" id="CQBK01000087">
    <property type="protein sequence ID" value="CNI81471.1"/>
    <property type="molecule type" value="Genomic_DNA"/>
</dbReference>
<name>A0A0T9RSI0_9GAMM</name>
<gene>
    <name evidence="1" type="ORF">ERS008667_04395</name>
</gene>
<reference evidence="1 2" key="1">
    <citation type="submission" date="2015-03" db="EMBL/GenBank/DDBJ databases">
        <authorList>
            <person name="Murphy D."/>
        </authorList>
    </citation>
    <scope>NUCLEOTIDE SEQUENCE [LARGE SCALE GENOMIC DNA]</scope>
    <source>
        <strain evidence="1 2">Y233</strain>
    </source>
</reference>
<dbReference type="Proteomes" id="UP000038204">
    <property type="component" value="Unassembled WGS sequence"/>
</dbReference>
<proteinExistence type="predicted"/>
<organism evidence="1 2">
    <name type="scientific">Yersinia similis</name>
    <dbReference type="NCBI Taxonomy" id="367190"/>
    <lineage>
        <taxon>Bacteria</taxon>
        <taxon>Pseudomonadati</taxon>
        <taxon>Pseudomonadota</taxon>
        <taxon>Gammaproteobacteria</taxon>
        <taxon>Enterobacterales</taxon>
        <taxon>Yersiniaceae</taxon>
        <taxon>Yersinia</taxon>
    </lineage>
</organism>